<reference evidence="2" key="1">
    <citation type="journal article" date="2019" name="Int. J. Syst. Evol. Microbiol.">
        <title>The Global Catalogue of Microorganisms (GCM) 10K type strain sequencing project: providing services to taxonomists for standard genome sequencing and annotation.</title>
        <authorList>
            <consortium name="The Broad Institute Genomics Platform"/>
            <consortium name="The Broad Institute Genome Sequencing Center for Infectious Disease"/>
            <person name="Wu L."/>
            <person name="Ma J."/>
        </authorList>
    </citation>
    <scope>NUCLEOTIDE SEQUENCE [LARGE SCALE GENOMIC DNA]</scope>
    <source>
        <strain evidence="2">CGMCC 4.1648</strain>
    </source>
</reference>
<gene>
    <name evidence="1" type="ORF">ACFPM3_06530</name>
</gene>
<comment type="caution">
    <text evidence="1">The sequence shown here is derived from an EMBL/GenBank/DDBJ whole genome shotgun (WGS) entry which is preliminary data.</text>
</comment>
<evidence type="ECO:0000313" key="2">
    <source>
        <dbReference type="Proteomes" id="UP001595829"/>
    </source>
</evidence>
<organism evidence="1 2">
    <name type="scientific">Streptomyces coeruleoprunus</name>
    <dbReference type="NCBI Taxonomy" id="285563"/>
    <lineage>
        <taxon>Bacteria</taxon>
        <taxon>Bacillati</taxon>
        <taxon>Actinomycetota</taxon>
        <taxon>Actinomycetes</taxon>
        <taxon>Kitasatosporales</taxon>
        <taxon>Streptomycetaceae</taxon>
        <taxon>Streptomyces</taxon>
    </lineage>
</organism>
<name>A0ABV9XAL4_9ACTN</name>
<protein>
    <submittedName>
        <fullName evidence="1">Phage late control D family protein</fullName>
    </submittedName>
</protein>
<sequence length="405" mass="42864">MIRIPDKVFELRCGGSPAADLYPYVEYVEVDESVDGSSFTIRLRLSAGPDGEWNHLSDERFTPFARLGVSLGFTGGGLAGAPTAAGGLLSPGGSGPEPLAEGYVIGTALRLSGRDAHLDVFCQDPWAVLGQEEKVVAWPDLSDSDIAEQILTAAGFAADVTTVPPLRQSDDTLVVQRGTDASFLRALARRNGFEVRFVPEGDGNRCRFGPPGLDGTPQPDLAIRFGATSNLRSFEATLDGRRPLSVRAAQLVPGTRQEATVEVGEPAHHRTGRTGLAALTADTLARAARPLRTPGALLLTATPTADPSELQQQAQAARDEAAWFVEAAGEINSDAYGHVLRAGRSVLVKGAGSLHSGAYYVTRVVHRMRPEGEYRQRFEARRNAVGLEGSESFGGGAPGLSLPGL</sequence>
<dbReference type="EMBL" id="JBHSJD010000002">
    <property type="protein sequence ID" value="MFC5021803.1"/>
    <property type="molecule type" value="Genomic_DNA"/>
</dbReference>
<accession>A0ABV9XAL4</accession>
<evidence type="ECO:0000313" key="1">
    <source>
        <dbReference type="EMBL" id="MFC5021803.1"/>
    </source>
</evidence>
<proteinExistence type="predicted"/>
<keyword evidence="2" id="KW-1185">Reference proteome</keyword>
<dbReference type="SUPFAM" id="SSF69279">
    <property type="entry name" value="Phage tail proteins"/>
    <property type="match status" value="1"/>
</dbReference>
<dbReference type="RefSeq" id="WP_345693744.1">
    <property type="nucleotide sequence ID" value="NZ_BAABIT010000001.1"/>
</dbReference>
<dbReference type="Proteomes" id="UP001595829">
    <property type="component" value="Unassembled WGS sequence"/>
</dbReference>